<comment type="similarity">
    <text evidence="6">Belongs to the TMEM104 family.</text>
</comment>
<feature type="transmembrane region" description="Helical" evidence="8">
    <location>
        <begin position="82"/>
        <end position="104"/>
    </location>
</feature>
<evidence type="ECO:0000256" key="2">
    <source>
        <dbReference type="ARBA" id="ARBA00022692"/>
    </source>
</evidence>
<feature type="transmembrane region" description="Helical" evidence="8">
    <location>
        <begin position="285"/>
        <end position="305"/>
    </location>
</feature>
<feature type="transmembrane region" description="Helical" evidence="8">
    <location>
        <begin position="110"/>
        <end position="137"/>
    </location>
</feature>
<feature type="transmembrane region" description="Helical" evidence="8">
    <location>
        <begin position="317"/>
        <end position="335"/>
    </location>
</feature>
<keyword evidence="2 8" id="KW-0812">Transmembrane</keyword>
<dbReference type="InParanoid" id="E4XMU5"/>
<evidence type="ECO:0000256" key="7">
    <source>
        <dbReference type="SAM" id="MobiDB-lite"/>
    </source>
</evidence>
<proteinExistence type="inferred from homology"/>
<keyword evidence="5" id="KW-0325">Glycoprotein</keyword>
<feature type="compositionally biased region" description="Low complexity" evidence="7">
    <location>
        <begin position="151"/>
        <end position="160"/>
    </location>
</feature>
<feature type="transmembrane region" description="Helical" evidence="8">
    <location>
        <begin position="542"/>
        <end position="562"/>
    </location>
</feature>
<evidence type="ECO:0000313" key="11">
    <source>
        <dbReference type="Proteomes" id="UP000001307"/>
    </source>
</evidence>
<feature type="region of interest" description="Disordered" evidence="7">
    <location>
        <begin position="145"/>
        <end position="185"/>
    </location>
</feature>
<evidence type="ECO:0000313" key="10">
    <source>
        <dbReference type="EMBL" id="CBY19838.1"/>
    </source>
</evidence>
<keyword evidence="4 8" id="KW-0472">Membrane</keyword>
<protein>
    <recommendedName>
        <fullName evidence="9">Amino acid transporter transmembrane domain-containing protein</fullName>
    </recommendedName>
</protein>
<dbReference type="GO" id="GO:0016020">
    <property type="term" value="C:membrane"/>
    <property type="evidence" value="ECO:0007669"/>
    <property type="project" value="UniProtKB-SubCell"/>
</dbReference>
<evidence type="ECO:0000256" key="5">
    <source>
        <dbReference type="ARBA" id="ARBA00023180"/>
    </source>
</evidence>
<evidence type="ECO:0000256" key="6">
    <source>
        <dbReference type="ARBA" id="ARBA00038166"/>
    </source>
</evidence>
<name>E4XMU5_OIKDI</name>
<dbReference type="PANTHER" id="PTHR16189">
    <property type="entry name" value="TRANSMEMBRANE PROTEIN 104-RELATED"/>
    <property type="match status" value="1"/>
</dbReference>
<evidence type="ECO:0000259" key="9">
    <source>
        <dbReference type="Pfam" id="PF01490"/>
    </source>
</evidence>
<dbReference type="Pfam" id="PF01490">
    <property type="entry name" value="Aa_trans"/>
    <property type="match status" value="1"/>
</dbReference>
<comment type="subcellular location">
    <subcellularLocation>
        <location evidence="1">Membrane</location>
        <topology evidence="1">Multi-pass membrane protein</topology>
    </subcellularLocation>
</comment>
<dbReference type="Proteomes" id="UP000001307">
    <property type="component" value="Unassembled WGS sequence"/>
</dbReference>
<feature type="transmembrane region" description="Helical" evidence="8">
    <location>
        <begin position="347"/>
        <end position="371"/>
    </location>
</feature>
<organism evidence="10">
    <name type="scientific">Oikopleura dioica</name>
    <name type="common">Tunicate</name>
    <dbReference type="NCBI Taxonomy" id="34765"/>
    <lineage>
        <taxon>Eukaryota</taxon>
        <taxon>Metazoa</taxon>
        <taxon>Chordata</taxon>
        <taxon>Tunicata</taxon>
        <taxon>Appendicularia</taxon>
        <taxon>Copelata</taxon>
        <taxon>Oikopleuridae</taxon>
        <taxon>Oikopleura</taxon>
    </lineage>
</organism>
<keyword evidence="11" id="KW-1185">Reference proteome</keyword>
<feature type="transmembrane region" description="Helical" evidence="8">
    <location>
        <begin position="434"/>
        <end position="458"/>
    </location>
</feature>
<keyword evidence="3 8" id="KW-1133">Transmembrane helix</keyword>
<feature type="transmembrane region" description="Helical" evidence="8">
    <location>
        <begin position="218"/>
        <end position="238"/>
    </location>
</feature>
<accession>E4XMU5</accession>
<dbReference type="AlphaFoldDB" id="E4XMU5"/>
<feature type="transmembrane region" description="Helical" evidence="8">
    <location>
        <begin position="502"/>
        <end position="521"/>
    </location>
</feature>
<feature type="domain" description="Amino acid transporter transmembrane" evidence="9">
    <location>
        <begin position="77"/>
        <end position="131"/>
    </location>
</feature>
<feature type="transmembrane region" description="Helical" evidence="8">
    <location>
        <begin position="470"/>
        <end position="490"/>
    </location>
</feature>
<dbReference type="InterPro" id="IPR013057">
    <property type="entry name" value="AA_transpt_TM"/>
</dbReference>
<dbReference type="EMBL" id="FN653079">
    <property type="protein sequence ID" value="CBY19838.1"/>
    <property type="molecule type" value="Genomic_DNA"/>
</dbReference>
<reference evidence="10" key="1">
    <citation type="journal article" date="2010" name="Science">
        <title>Plasticity of animal genome architecture unmasked by rapid evolution of a pelagic tunicate.</title>
        <authorList>
            <person name="Denoeud F."/>
            <person name="Henriet S."/>
            <person name="Mungpakdee S."/>
            <person name="Aury J.M."/>
            <person name="Da Silva C."/>
            <person name="Brinkmann H."/>
            <person name="Mikhaleva J."/>
            <person name="Olsen L.C."/>
            <person name="Jubin C."/>
            <person name="Canestro C."/>
            <person name="Bouquet J.M."/>
            <person name="Danks G."/>
            <person name="Poulain J."/>
            <person name="Campsteijn C."/>
            <person name="Adamski M."/>
            <person name="Cross I."/>
            <person name="Yadetie F."/>
            <person name="Muffato M."/>
            <person name="Louis A."/>
            <person name="Butcher S."/>
            <person name="Tsagkogeorga G."/>
            <person name="Konrad A."/>
            <person name="Singh S."/>
            <person name="Jensen M.F."/>
            <person name="Cong E.H."/>
            <person name="Eikeseth-Otteraa H."/>
            <person name="Noel B."/>
            <person name="Anthouard V."/>
            <person name="Porcel B.M."/>
            <person name="Kachouri-Lafond R."/>
            <person name="Nishino A."/>
            <person name="Ugolini M."/>
            <person name="Chourrout P."/>
            <person name="Nishida H."/>
            <person name="Aasland R."/>
            <person name="Huzurbazar S."/>
            <person name="Westhof E."/>
            <person name="Delsuc F."/>
            <person name="Lehrach H."/>
            <person name="Reinhardt R."/>
            <person name="Weissenbach J."/>
            <person name="Roy S.W."/>
            <person name="Artiguenave F."/>
            <person name="Postlethwait J.H."/>
            <person name="Manak J.R."/>
            <person name="Thompson E.M."/>
            <person name="Jaillon O."/>
            <person name="Du Pasquier L."/>
            <person name="Boudinot P."/>
            <person name="Liberles D.A."/>
            <person name="Volff J.N."/>
            <person name="Philippe H."/>
            <person name="Lenhard B."/>
            <person name="Roest Crollius H."/>
            <person name="Wincker P."/>
            <person name="Chourrout D."/>
        </authorList>
    </citation>
    <scope>NUCLEOTIDE SEQUENCE [LARGE SCALE GENOMIC DNA]</scope>
</reference>
<sequence length="567" mass="62189">MHLGLIRQIIFSAKNHHKLLASCAWTSGAPSVFSWFSEKKGENHDKNAKKENKKLVKAGLEMTSSNGAENAKEGSYSILTGFIYVSNLMVGTGALTMPLAVATAGLAVSVPMLCLLCVFSFVTCTCIVEAMSGANAVRKIQAKRRRQPADVSSSSSSVNSQLIDVNGDNSDESPNSYDDDQDPLLPRQASRNKELFQISERVELGMMAKMFFNRSGTALFYACMVIYLYGDLAIYAVAVPKNVVSILCNNLTCRPNMTLPDNNLDLPCSPGFHSNFLERSSRRTVYHVVLGVFIGVLGPFAFFDVSKTKLLQLMTSLVRWISFLSMIILAIMRIANGHSVTPVVADISAVPNLFGVAVYSFMCQHSLPALLTPISQKSKLTSMFVGDFVVVLTFYMLLCLTAAFCFDHKTIQDLYTLNFLLDCQVCSSDGLRYFLAAFPVLTLSTSFPIITVTLRNNLRSLVGMDDDQRLVWKILFPILAMGPPIILAFFTDNLETLVGITGSYAGAGIQYVIPVALVYFARKSVAALDPQAKNPHRLKINSNGTMIVVLIWTLLAISFVTYNHIAG</sequence>
<dbReference type="FunCoup" id="E4XMU5">
    <property type="interactions" value="139"/>
</dbReference>
<dbReference type="PANTHER" id="PTHR16189:SF0">
    <property type="entry name" value="TRANSMEMBRANE PROTEIN 104"/>
    <property type="match status" value="1"/>
</dbReference>
<evidence type="ECO:0000256" key="4">
    <source>
        <dbReference type="ARBA" id="ARBA00023136"/>
    </source>
</evidence>
<dbReference type="OrthoDB" id="294541at2759"/>
<evidence type="ECO:0000256" key="8">
    <source>
        <dbReference type="SAM" id="Phobius"/>
    </source>
</evidence>
<gene>
    <name evidence="10" type="ORF">GSOID_T00015492001</name>
</gene>
<evidence type="ECO:0000256" key="3">
    <source>
        <dbReference type="ARBA" id="ARBA00022989"/>
    </source>
</evidence>
<feature type="transmembrane region" description="Helical" evidence="8">
    <location>
        <begin position="383"/>
        <end position="404"/>
    </location>
</feature>
<evidence type="ECO:0000256" key="1">
    <source>
        <dbReference type="ARBA" id="ARBA00004141"/>
    </source>
</evidence>